<keyword evidence="4" id="KW-1185">Reference proteome</keyword>
<dbReference type="RefSeq" id="WP_146108404.1">
    <property type="nucleotide sequence ID" value="NZ_CP154825.1"/>
</dbReference>
<dbReference type="InterPro" id="IPR015931">
    <property type="entry name" value="Acnase/IPM_dHydase_lsu_aba_1/3"/>
</dbReference>
<gene>
    <name evidence="3" type="ORF">CLV40_14125</name>
</gene>
<evidence type="ECO:0000256" key="2">
    <source>
        <dbReference type="SAM" id="MobiDB-lite"/>
    </source>
</evidence>
<dbReference type="InterPro" id="IPR036008">
    <property type="entry name" value="Aconitase_4Fe-4S_dom"/>
</dbReference>
<reference evidence="3 4" key="1">
    <citation type="submission" date="2018-02" db="EMBL/GenBank/DDBJ databases">
        <title>Genomic Encyclopedia of Archaeal and Bacterial Type Strains, Phase II (KMG-II): from individual species to whole genera.</title>
        <authorList>
            <person name="Goeker M."/>
        </authorList>
    </citation>
    <scope>NUCLEOTIDE SEQUENCE [LARGE SCALE GENOMIC DNA]</scope>
    <source>
        <strain evidence="3 4">YU 961-1</strain>
    </source>
</reference>
<dbReference type="Gene3D" id="3.30.499.10">
    <property type="entry name" value="Aconitase, domain 3"/>
    <property type="match status" value="1"/>
</dbReference>
<sequence>MTRQAEDPRRHSHRRARHDRSGHLDRPRATAGNRDHEPVGYATRVDNSGPPLKEISAGARSSDRTVVSVLSGNRNLEGRINTRESRVPQPAEYPAGVRLAAICPGTSLPGRTGR</sequence>
<name>A0A2S6GBK8_9PSEU</name>
<comment type="caution">
    <text evidence="3">The sequence shown here is derived from an EMBL/GenBank/DDBJ whole genome shotgun (WGS) entry which is preliminary data.</text>
</comment>
<organism evidence="3 4">
    <name type="scientific">Actinokineospora auranticolor</name>
    <dbReference type="NCBI Taxonomy" id="155976"/>
    <lineage>
        <taxon>Bacteria</taxon>
        <taxon>Bacillati</taxon>
        <taxon>Actinomycetota</taxon>
        <taxon>Actinomycetes</taxon>
        <taxon>Pseudonocardiales</taxon>
        <taxon>Pseudonocardiaceae</taxon>
        <taxon>Actinokineospora</taxon>
    </lineage>
</organism>
<dbReference type="Proteomes" id="UP000239203">
    <property type="component" value="Unassembled WGS sequence"/>
</dbReference>
<evidence type="ECO:0000256" key="1">
    <source>
        <dbReference type="ARBA" id="ARBA00023004"/>
    </source>
</evidence>
<evidence type="ECO:0000313" key="4">
    <source>
        <dbReference type="Proteomes" id="UP000239203"/>
    </source>
</evidence>
<protein>
    <submittedName>
        <fullName evidence="3">Uncharacterized protein</fullName>
    </submittedName>
</protein>
<feature type="region of interest" description="Disordered" evidence="2">
    <location>
        <begin position="1"/>
        <end position="60"/>
    </location>
</feature>
<feature type="compositionally biased region" description="Basic and acidic residues" evidence="2">
    <location>
        <begin position="19"/>
        <end position="38"/>
    </location>
</feature>
<dbReference type="SUPFAM" id="SSF53732">
    <property type="entry name" value="Aconitase iron-sulfur domain"/>
    <property type="match status" value="1"/>
</dbReference>
<accession>A0A2S6GBK8</accession>
<proteinExistence type="predicted"/>
<evidence type="ECO:0000313" key="3">
    <source>
        <dbReference type="EMBL" id="PPK61475.1"/>
    </source>
</evidence>
<keyword evidence="1" id="KW-0408">Iron</keyword>
<dbReference type="EMBL" id="PTIX01000041">
    <property type="protein sequence ID" value="PPK61475.1"/>
    <property type="molecule type" value="Genomic_DNA"/>
</dbReference>
<dbReference type="AlphaFoldDB" id="A0A2S6GBK8"/>